<dbReference type="EMBL" id="BQNB010021705">
    <property type="protein sequence ID" value="GJU09192.1"/>
    <property type="molecule type" value="Genomic_DNA"/>
</dbReference>
<proteinExistence type="predicted"/>
<evidence type="ECO:0008006" key="3">
    <source>
        <dbReference type="Google" id="ProtNLM"/>
    </source>
</evidence>
<comment type="caution">
    <text evidence="1">The sequence shown here is derived from an EMBL/GenBank/DDBJ whole genome shotgun (WGS) entry which is preliminary data.</text>
</comment>
<reference evidence="1" key="1">
    <citation type="journal article" date="2022" name="Int. J. Mol. Sci.">
        <title>Draft Genome of Tanacetum Coccineum: Genomic Comparison of Closely Related Tanacetum-Family Plants.</title>
        <authorList>
            <person name="Yamashiro T."/>
            <person name="Shiraishi A."/>
            <person name="Nakayama K."/>
            <person name="Satake H."/>
        </authorList>
    </citation>
    <scope>NUCLEOTIDE SEQUENCE</scope>
</reference>
<dbReference type="Pfam" id="PF08284">
    <property type="entry name" value="RVP_2"/>
    <property type="match status" value="1"/>
</dbReference>
<dbReference type="Gene3D" id="2.40.70.10">
    <property type="entry name" value="Acid Proteases"/>
    <property type="match status" value="1"/>
</dbReference>
<accession>A0ABQ5J9H6</accession>
<dbReference type="CDD" id="cd00303">
    <property type="entry name" value="retropepsin_like"/>
    <property type="match status" value="1"/>
</dbReference>
<evidence type="ECO:0000313" key="1">
    <source>
        <dbReference type="EMBL" id="GJU09192.1"/>
    </source>
</evidence>
<evidence type="ECO:0000313" key="2">
    <source>
        <dbReference type="Proteomes" id="UP001151760"/>
    </source>
</evidence>
<protein>
    <recommendedName>
        <fullName evidence="3">Aspartic peptidase DDI1-type domain-containing protein</fullName>
    </recommendedName>
</protein>
<sequence length="146" mass="16073">MPCAIGTTTVSNALSDLGASISIMPFSLFKRLGLGNPKPINMVIEMADISMQSPKGIVENVVVKINKFIFPVDFIILDKVEDDKVPIILGRPMLATAHARIDVFSKKTSLEVGTEQITFNINERESPAVPAVRWQLSRPTQPVIVW</sequence>
<dbReference type="InterPro" id="IPR021109">
    <property type="entry name" value="Peptidase_aspartic_dom_sf"/>
</dbReference>
<dbReference type="PANTHER" id="PTHR33067:SF35">
    <property type="entry name" value="ASPARTIC PEPTIDASE DDI1-TYPE DOMAIN-CONTAINING PROTEIN"/>
    <property type="match status" value="1"/>
</dbReference>
<keyword evidence="2" id="KW-1185">Reference proteome</keyword>
<dbReference type="PANTHER" id="PTHR33067">
    <property type="entry name" value="RNA-DIRECTED DNA POLYMERASE-RELATED"/>
    <property type="match status" value="1"/>
</dbReference>
<organism evidence="1 2">
    <name type="scientific">Tanacetum coccineum</name>
    <dbReference type="NCBI Taxonomy" id="301880"/>
    <lineage>
        <taxon>Eukaryota</taxon>
        <taxon>Viridiplantae</taxon>
        <taxon>Streptophyta</taxon>
        <taxon>Embryophyta</taxon>
        <taxon>Tracheophyta</taxon>
        <taxon>Spermatophyta</taxon>
        <taxon>Magnoliopsida</taxon>
        <taxon>eudicotyledons</taxon>
        <taxon>Gunneridae</taxon>
        <taxon>Pentapetalae</taxon>
        <taxon>asterids</taxon>
        <taxon>campanulids</taxon>
        <taxon>Asterales</taxon>
        <taxon>Asteraceae</taxon>
        <taxon>Asteroideae</taxon>
        <taxon>Anthemideae</taxon>
        <taxon>Anthemidinae</taxon>
        <taxon>Tanacetum</taxon>
    </lineage>
</organism>
<dbReference type="SUPFAM" id="SSF50630">
    <property type="entry name" value="Acid proteases"/>
    <property type="match status" value="1"/>
</dbReference>
<dbReference type="Proteomes" id="UP001151760">
    <property type="component" value="Unassembled WGS sequence"/>
</dbReference>
<name>A0ABQ5J9H6_9ASTR</name>
<reference evidence="1" key="2">
    <citation type="submission" date="2022-01" db="EMBL/GenBank/DDBJ databases">
        <authorList>
            <person name="Yamashiro T."/>
            <person name="Shiraishi A."/>
            <person name="Satake H."/>
            <person name="Nakayama K."/>
        </authorList>
    </citation>
    <scope>NUCLEOTIDE SEQUENCE</scope>
</reference>
<gene>
    <name evidence="1" type="ORF">Tco_1125622</name>
</gene>